<reference evidence="1 2" key="1">
    <citation type="journal article" date="2020" name="Microb. Ecol.">
        <title>Ecogenomics of the Marine Benthic Filamentous Cyanobacterium Adonisia.</title>
        <authorList>
            <person name="Walter J.M."/>
            <person name="Coutinho F.H."/>
            <person name="Leomil L."/>
            <person name="Hargreaves P.I."/>
            <person name="Campeao M.E."/>
            <person name="Vieira V.V."/>
            <person name="Silva B.S."/>
            <person name="Fistarol G.O."/>
            <person name="Salomon P.S."/>
            <person name="Sawabe T."/>
            <person name="Mino S."/>
            <person name="Hosokawa M."/>
            <person name="Miyashita H."/>
            <person name="Maruyama F."/>
            <person name="van Verk M.C."/>
            <person name="Dutilh B.E."/>
            <person name="Thompson C.C."/>
            <person name="Thompson F.L."/>
        </authorList>
    </citation>
    <scope>NUCLEOTIDE SEQUENCE [LARGE SCALE GENOMIC DNA]</scope>
    <source>
        <strain evidence="1 2">CCMR0081</strain>
    </source>
</reference>
<name>A0A6M0RGV2_9CYAN</name>
<dbReference type="Proteomes" id="UP000481033">
    <property type="component" value="Unassembled WGS sequence"/>
</dbReference>
<evidence type="ECO:0000313" key="2">
    <source>
        <dbReference type="Proteomes" id="UP000481033"/>
    </source>
</evidence>
<keyword evidence="2" id="KW-1185">Reference proteome</keyword>
<dbReference type="RefSeq" id="WP_163697246.1">
    <property type="nucleotide sequence ID" value="NZ_QXHD01000004.1"/>
</dbReference>
<proteinExistence type="predicted"/>
<dbReference type="EMBL" id="QXHD01000004">
    <property type="protein sequence ID" value="NEZ55405.1"/>
    <property type="molecule type" value="Genomic_DNA"/>
</dbReference>
<protein>
    <submittedName>
        <fullName evidence="1">Uncharacterized protein</fullName>
    </submittedName>
</protein>
<accession>A0A6M0RGV2</accession>
<dbReference type="AlphaFoldDB" id="A0A6M0RGV2"/>
<gene>
    <name evidence="1" type="ORF">DXZ20_06880</name>
</gene>
<evidence type="ECO:0000313" key="1">
    <source>
        <dbReference type="EMBL" id="NEZ55405.1"/>
    </source>
</evidence>
<comment type="caution">
    <text evidence="1">The sequence shown here is derived from an EMBL/GenBank/DDBJ whole genome shotgun (WGS) entry which is preliminary data.</text>
</comment>
<sequence length="102" mass="11560">MTTKPLLETISTQAQELLTEMPEILEAVTAAQQRPPLPLGYVPSVIEVLFEDVLYLKSVDGVLLMARDCLADYQPRFVEYRFDEEMALFQVGRDVLVNRIAS</sequence>
<organism evidence="1 2">
    <name type="scientific">Adonisia turfae CCMR0081</name>
    <dbReference type="NCBI Taxonomy" id="2292702"/>
    <lineage>
        <taxon>Bacteria</taxon>
        <taxon>Bacillati</taxon>
        <taxon>Cyanobacteriota</taxon>
        <taxon>Adonisia</taxon>
        <taxon>Adonisia turfae</taxon>
    </lineage>
</organism>